<keyword evidence="3" id="KW-0732">Signal</keyword>
<dbReference type="PANTHER" id="PTHR13683:SF800">
    <property type="entry name" value="EUKARYOTIC ASPARTYL PROTEASE FAMILY PROTEIN"/>
    <property type="match status" value="1"/>
</dbReference>
<dbReference type="Pfam" id="PF14541">
    <property type="entry name" value="TAXi_C"/>
    <property type="match status" value="1"/>
</dbReference>
<dbReference type="EMBL" id="OOIL02000451">
    <property type="protein sequence ID" value="VFQ65361.1"/>
    <property type="molecule type" value="Genomic_DNA"/>
</dbReference>
<evidence type="ECO:0000256" key="2">
    <source>
        <dbReference type="ARBA" id="ARBA00022670"/>
    </source>
</evidence>
<dbReference type="InterPro" id="IPR032861">
    <property type="entry name" value="TAXi_N"/>
</dbReference>
<dbReference type="FunFam" id="2.40.70.10:FF:000015">
    <property type="entry name" value="Aspartyl protease family protein"/>
    <property type="match status" value="1"/>
</dbReference>
<name>A0A484KHD8_9ASTE</name>
<keyword evidence="6" id="KW-0378">Hydrolase</keyword>
<evidence type="ECO:0000256" key="6">
    <source>
        <dbReference type="ARBA" id="ARBA00022801"/>
    </source>
</evidence>
<evidence type="ECO:0000256" key="8">
    <source>
        <dbReference type="ARBA" id="ARBA00077656"/>
    </source>
</evidence>
<proteinExistence type="inferred from homology"/>
<feature type="active site" evidence="9">
    <location>
        <position position="285"/>
    </location>
</feature>
<dbReference type="AlphaFoldDB" id="A0A484KHD8"/>
<dbReference type="InterPro" id="IPR001461">
    <property type="entry name" value="Aspartic_peptidase_A1"/>
</dbReference>
<dbReference type="PROSITE" id="PS51767">
    <property type="entry name" value="PEPTIDASE_A1"/>
    <property type="match status" value="1"/>
</dbReference>
<dbReference type="GO" id="GO:0006508">
    <property type="term" value="P:proteolysis"/>
    <property type="evidence" value="ECO:0007669"/>
    <property type="project" value="UniProtKB-KW"/>
</dbReference>
<evidence type="ECO:0000313" key="11">
    <source>
        <dbReference type="EMBL" id="VFQ65361.1"/>
    </source>
</evidence>
<dbReference type="InterPro" id="IPR032799">
    <property type="entry name" value="TAXi_C"/>
</dbReference>
<dbReference type="SUPFAM" id="SSF50630">
    <property type="entry name" value="Acid proteases"/>
    <property type="match status" value="1"/>
</dbReference>
<dbReference type="InterPro" id="IPR021109">
    <property type="entry name" value="Peptidase_aspartic_dom_sf"/>
</dbReference>
<sequence>MAGSPTDPTHLYPWAMSLKFGSTDHQIEHQKWWKWSSSGSDGGSSSSSVYKQVEPSSIVLPLYGNVYPKGFYFVQVDIGHPSKPFFLDPDTGSDLTWLQCDAPCVHCTRAHHPFYKPNNDLVICNDPLCASLHSGDYKCETLEQCDYEVEYADGGSSLGVLLNDVFSLKLSNGAKVNPHLALGCGYDQIAGASHHPSDGVLGLGKGRTSLISQLKNLGLVRNVVGHCLSGRGGGYLFLGDDVYDASHVTWTPMSHDLTNHYSPGHAELLFGGKSTGVKNLHVVFDSGSSYSYLNSQPYEAFLYSVEKELRGKPLQEANNDPTLPFCWKGKKPFVSISEVKKYFKSFALSFSKGWKSKAQFEMPPESYLIISSKGSVCLGVLNGTEAGLQNFNIIGDVSMQDKMVIFDNEKNAIGWARANCDHPPYSYILVFDSSLFEPCLGISDLAAEMSICRCGFALFNFPPLKPQTLKRRIRRSSVHSRPNLKFSPISYLSNEGTRYSIPISGKEPSPIVLSRRLLTHSVLAAWLLPSCSQAIEGREALELERLRRPGLLCSLRKAQSSDPTMLGLW</sequence>
<organism evidence="11 12">
    <name type="scientific">Cuscuta campestris</name>
    <dbReference type="NCBI Taxonomy" id="132261"/>
    <lineage>
        <taxon>Eukaryota</taxon>
        <taxon>Viridiplantae</taxon>
        <taxon>Streptophyta</taxon>
        <taxon>Embryophyta</taxon>
        <taxon>Tracheophyta</taxon>
        <taxon>Spermatophyta</taxon>
        <taxon>Magnoliopsida</taxon>
        <taxon>eudicotyledons</taxon>
        <taxon>Gunneridae</taxon>
        <taxon>Pentapetalae</taxon>
        <taxon>asterids</taxon>
        <taxon>lamiids</taxon>
        <taxon>Solanales</taxon>
        <taxon>Convolvulaceae</taxon>
        <taxon>Cuscuteae</taxon>
        <taxon>Cuscuta</taxon>
        <taxon>Cuscuta subgen. Grammica</taxon>
        <taxon>Cuscuta sect. Cleistogrammica</taxon>
    </lineage>
</organism>
<evidence type="ECO:0000256" key="7">
    <source>
        <dbReference type="ARBA" id="ARBA00068871"/>
    </source>
</evidence>
<keyword evidence="12" id="KW-1185">Reference proteome</keyword>
<keyword evidence="4" id="KW-0677">Repeat</keyword>
<dbReference type="Proteomes" id="UP000595140">
    <property type="component" value="Unassembled WGS sequence"/>
</dbReference>
<dbReference type="InterPro" id="IPR033121">
    <property type="entry name" value="PEPTIDASE_A1"/>
</dbReference>
<dbReference type="PROSITE" id="PS00141">
    <property type="entry name" value="ASP_PROTEASE"/>
    <property type="match status" value="1"/>
</dbReference>
<evidence type="ECO:0000259" key="10">
    <source>
        <dbReference type="PROSITE" id="PS51767"/>
    </source>
</evidence>
<gene>
    <name evidence="11" type="ORF">CCAM_LOCUS7137</name>
</gene>
<protein>
    <recommendedName>
        <fullName evidence="7">Aspartic proteinase Asp1</fullName>
    </recommendedName>
    <alternativeName>
        <fullName evidence="8">Nucellin-like protein</fullName>
    </alternativeName>
</protein>
<keyword evidence="2" id="KW-0645">Protease</keyword>
<evidence type="ECO:0000256" key="3">
    <source>
        <dbReference type="ARBA" id="ARBA00022729"/>
    </source>
</evidence>
<keyword evidence="5" id="KW-0064">Aspartyl protease</keyword>
<dbReference type="OrthoDB" id="2747330at2759"/>
<comment type="similarity">
    <text evidence="1">Belongs to the peptidase A1 family.</text>
</comment>
<feature type="domain" description="Peptidase A1" evidence="10">
    <location>
        <begin position="72"/>
        <end position="416"/>
    </location>
</feature>
<evidence type="ECO:0000313" key="12">
    <source>
        <dbReference type="Proteomes" id="UP000595140"/>
    </source>
</evidence>
<accession>A0A484KHD8</accession>
<dbReference type="Pfam" id="PF14543">
    <property type="entry name" value="TAXi_N"/>
    <property type="match status" value="1"/>
</dbReference>
<dbReference type="FunFam" id="2.40.70.10:FF:000027">
    <property type="entry name" value="Aspartic proteinase Asp1 isoform A"/>
    <property type="match status" value="1"/>
</dbReference>
<dbReference type="Gene3D" id="2.40.70.10">
    <property type="entry name" value="Acid Proteases"/>
    <property type="match status" value="2"/>
</dbReference>
<dbReference type="PANTHER" id="PTHR13683">
    <property type="entry name" value="ASPARTYL PROTEASES"/>
    <property type="match status" value="1"/>
</dbReference>
<feature type="active site" evidence="9">
    <location>
        <position position="90"/>
    </location>
</feature>
<evidence type="ECO:0000256" key="1">
    <source>
        <dbReference type="ARBA" id="ARBA00007447"/>
    </source>
</evidence>
<dbReference type="GO" id="GO:0004190">
    <property type="term" value="F:aspartic-type endopeptidase activity"/>
    <property type="evidence" value="ECO:0007669"/>
    <property type="project" value="UniProtKB-KW"/>
</dbReference>
<dbReference type="InterPro" id="IPR001969">
    <property type="entry name" value="Aspartic_peptidase_AS"/>
</dbReference>
<reference evidence="11 12" key="1">
    <citation type="submission" date="2018-04" db="EMBL/GenBank/DDBJ databases">
        <authorList>
            <person name="Vogel A."/>
        </authorList>
    </citation>
    <scope>NUCLEOTIDE SEQUENCE [LARGE SCALE GENOMIC DNA]</scope>
</reference>
<evidence type="ECO:0000256" key="9">
    <source>
        <dbReference type="PIRSR" id="PIRSR601461-1"/>
    </source>
</evidence>
<evidence type="ECO:0000256" key="5">
    <source>
        <dbReference type="ARBA" id="ARBA00022750"/>
    </source>
</evidence>
<evidence type="ECO:0000256" key="4">
    <source>
        <dbReference type="ARBA" id="ARBA00022737"/>
    </source>
</evidence>